<proteinExistence type="predicted"/>
<dbReference type="EMBL" id="CP132938">
    <property type="protein sequence ID" value="XCB20809.1"/>
    <property type="molecule type" value="Genomic_DNA"/>
</dbReference>
<organism evidence="2">
    <name type="scientific">Tunturiibacter gelidiferens</name>
    <dbReference type="NCBI Taxonomy" id="3069689"/>
    <lineage>
        <taxon>Bacteria</taxon>
        <taxon>Pseudomonadati</taxon>
        <taxon>Acidobacteriota</taxon>
        <taxon>Terriglobia</taxon>
        <taxon>Terriglobales</taxon>
        <taxon>Acidobacteriaceae</taxon>
        <taxon>Tunturiibacter</taxon>
    </lineage>
</organism>
<reference evidence="2" key="1">
    <citation type="submission" date="2023-08" db="EMBL/GenBank/DDBJ databases">
        <authorList>
            <person name="Messyasz A."/>
            <person name="Mannisto M.K."/>
            <person name="Kerkhof L.J."/>
            <person name="Haggblom M."/>
        </authorList>
    </citation>
    <scope>NUCLEOTIDE SEQUENCE</scope>
    <source>
        <strain evidence="2">M8UP39</strain>
    </source>
</reference>
<dbReference type="KEGG" id="tgi:RBB81_14575"/>
<gene>
    <name evidence="2" type="ORF">RBB81_14575</name>
</gene>
<name>A0AAU7YWR1_9BACT</name>
<evidence type="ECO:0000313" key="2">
    <source>
        <dbReference type="EMBL" id="XCB20809.1"/>
    </source>
</evidence>
<dbReference type="RefSeq" id="WP_246373461.1">
    <property type="nucleotide sequence ID" value="NZ_CP132938.1"/>
</dbReference>
<feature type="region of interest" description="Disordered" evidence="1">
    <location>
        <begin position="96"/>
        <end position="159"/>
    </location>
</feature>
<reference evidence="2" key="2">
    <citation type="journal article" date="2024" name="Environ. Microbiol.">
        <title>Genome analysis and description of Tunturibacter gen. nov. expands the diversity of Terriglobia in tundra soils.</title>
        <authorList>
            <person name="Messyasz A."/>
            <person name="Mannisto M.K."/>
            <person name="Kerkhof L.J."/>
            <person name="Haggblom M.M."/>
        </authorList>
    </citation>
    <scope>NUCLEOTIDE SEQUENCE</scope>
    <source>
        <strain evidence="2">M8UP39</strain>
    </source>
</reference>
<protein>
    <submittedName>
        <fullName evidence="2">Uncharacterized protein</fullName>
    </submittedName>
</protein>
<sequence>MKITVNQFCHPRGLPIQFNQKQKITKVHEISTEKRIFSVNTAQIIPLFTRLCEHYSKSKGRMWSGLKRPAPFLVVLTPFHTFARFHDEATTSDYGGDIGYQFNISPGANQHGNEKDDQQDASSQKGARRDPAGTPDPRAARADAEPAGPDRCSQTAECR</sequence>
<feature type="compositionally biased region" description="Polar residues" evidence="1">
    <location>
        <begin position="102"/>
        <end position="111"/>
    </location>
</feature>
<evidence type="ECO:0000256" key="1">
    <source>
        <dbReference type="SAM" id="MobiDB-lite"/>
    </source>
</evidence>
<accession>A0AAU7YWR1</accession>
<dbReference type="AlphaFoldDB" id="A0AAU7YWR1"/>